<evidence type="ECO:0000256" key="1">
    <source>
        <dbReference type="ARBA" id="ARBA00001946"/>
    </source>
</evidence>
<comment type="caution">
    <text evidence="7">The sequence shown here is derived from an EMBL/GenBank/DDBJ whole genome shotgun (WGS) entry which is preliminary data.</text>
</comment>
<name>A0A850RK35_9GAMM</name>
<gene>
    <name evidence="7" type="ORF">HW932_08820</name>
</gene>
<feature type="domain" description="HAMP" evidence="5">
    <location>
        <begin position="196"/>
        <end position="252"/>
    </location>
</feature>
<keyword evidence="4" id="KW-0472">Membrane</keyword>
<feature type="transmembrane region" description="Helical" evidence="4">
    <location>
        <begin position="173"/>
        <end position="193"/>
    </location>
</feature>
<dbReference type="PROSITE" id="PS50885">
    <property type="entry name" value="HAMP"/>
    <property type="match status" value="1"/>
</dbReference>
<sequence>MTLNRKVTLLFVALATSILVALVIISLYAFRSFALTSSTAHVKTAAEIVRVHLTESMINGTIGKREQFLERLMEVQGLSMARVIRSPLVSKQFGEGLQREMVADRIEAQVLRDGQPRFSIIDEIGEPVFRGTIPYIASSRGTPNCLQCHQVNEGDVLGAVTIELLLSGLRKHAMTSVVSIIITVAVFSLLAIVGARRLMLPVGDTATEIGEVVQRALKGQFKARVTQRTTDDIGLIAAHVNRLLGYLEQGLASIVERVAQLTGRMPSGIDNQLEATIDMVNSLADAATFKITIEEDETKAEIYDRFGRLLTERFGLLEYSFYETLDNGHLQVIAVDGENGHGCLWCDPQILVRGERCRARRAGHMVDGLTQEHICTAFVPDAKGGEVRRHYCVPIIQSGVVGAVVQLVTPATTAACLALQVPYILMFIREMAPVLEAKRLTETLRESSLQDAMTGLHNRRFLEEYVETLVATAKRHQTGLAILLLDLDYFKMVNDTHGHDAGDAVLKSIAELLKQNVRASDLVIRFGGEEFLILLPDTDGAAALKVAEKIRSAVEQYKFRIAGGELKKTISVGVALFPEDSETFWQTLKYADVALYRAKDEGRNRVLRFAPAMWQDENGGY</sequence>
<dbReference type="InterPro" id="IPR029787">
    <property type="entry name" value="Nucleotide_cyclase"/>
</dbReference>
<dbReference type="RefSeq" id="WP_176976127.1">
    <property type="nucleotide sequence ID" value="NZ_JABZEO010000005.1"/>
</dbReference>
<evidence type="ECO:0000313" key="7">
    <source>
        <dbReference type="EMBL" id="NVZ09363.1"/>
    </source>
</evidence>
<feature type="transmembrane region" description="Helical" evidence="4">
    <location>
        <begin position="7"/>
        <end position="30"/>
    </location>
</feature>
<dbReference type="AlphaFoldDB" id="A0A850RK35"/>
<protein>
    <recommendedName>
        <fullName evidence="2">diguanylate cyclase</fullName>
        <ecNumber evidence="2">2.7.7.65</ecNumber>
    </recommendedName>
</protein>
<dbReference type="PANTHER" id="PTHR45138:SF9">
    <property type="entry name" value="DIGUANYLATE CYCLASE DGCM-RELATED"/>
    <property type="match status" value="1"/>
</dbReference>
<comment type="catalytic activity">
    <reaction evidence="3">
        <text>2 GTP = 3',3'-c-di-GMP + 2 diphosphate</text>
        <dbReference type="Rhea" id="RHEA:24898"/>
        <dbReference type="ChEBI" id="CHEBI:33019"/>
        <dbReference type="ChEBI" id="CHEBI:37565"/>
        <dbReference type="ChEBI" id="CHEBI:58805"/>
        <dbReference type="EC" id="2.7.7.65"/>
    </reaction>
</comment>
<dbReference type="GO" id="GO:0007165">
    <property type="term" value="P:signal transduction"/>
    <property type="evidence" value="ECO:0007669"/>
    <property type="project" value="InterPro"/>
</dbReference>
<evidence type="ECO:0000256" key="4">
    <source>
        <dbReference type="SAM" id="Phobius"/>
    </source>
</evidence>
<dbReference type="InterPro" id="IPR043128">
    <property type="entry name" value="Rev_trsase/Diguanyl_cyclase"/>
</dbReference>
<evidence type="ECO:0000313" key="8">
    <source>
        <dbReference type="Proteomes" id="UP000592294"/>
    </source>
</evidence>
<dbReference type="SUPFAM" id="SSF55073">
    <property type="entry name" value="Nucleotide cyclase"/>
    <property type="match status" value="1"/>
</dbReference>
<evidence type="ECO:0000256" key="2">
    <source>
        <dbReference type="ARBA" id="ARBA00012528"/>
    </source>
</evidence>
<evidence type="ECO:0000259" key="5">
    <source>
        <dbReference type="PROSITE" id="PS50885"/>
    </source>
</evidence>
<keyword evidence="4" id="KW-0812">Transmembrane</keyword>
<evidence type="ECO:0000256" key="3">
    <source>
        <dbReference type="ARBA" id="ARBA00034247"/>
    </source>
</evidence>
<organism evidence="7 8">
    <name type="scientific">Allochromatium humboldtianum</name>
    <dbReference type="NCBI Taxonomy" id="504901"/>
    <lineage>
        <taxon>Bacteria</taxon>
        <taxon>Pseudomonadati</taxon>
        <taxon>Pseudomonadota</taxon>
        <taxon>Gammaproteobacteria</taxon>
        <taxon>Chromatiales</taxon>
        <taxon>Chromatiaceae</taxon>
        <taxon>Allochromatium</taxon>
    </lineage>
</organism>
<dbReference type="PANTHER" id="PTHR45138">
    <property type="entry name" value="REGULATORY COMPONENTS OF SENSORY TRANSDUCTION SYSTEM"/>
    <property type="match status" value="1"/>
</dbReference>
<keyword evidence="4" id="KW-1133">Transmembrane helix</keyword>
<dbReference type="InterPro" id="IPR003660">
    <property type="entry name" value="HAMP_dom"/>
</dbReference>
<evidence type="ECO:0000259" key="6">
    <source>
        <dbReference type="PROSITE" id="PS50887"/>
    </source>
</evidence>
<feature type="domain" description="GGDEF" evidence="6">
    <location>
        <begin position="478"/>
        <end position="611"/>
    </location>
</feature>
<dbReference type="NCBIfam" id="TIGR00254">
    <property type="entry name" value="GGDEF"/>
    <property type="match status" value="1"/>
</dbReference>
<dbReference type="Pfam" id="PF00990">
    <property type="entry name" value="GGDEF"/>
    <property type="match status" value="1"/>
</dbReference>
<proteinExistence type="predicted"/>
<dbReference type="SMART" id="SM00267">
    <property type="entry name" value="GGDEF"/>
    <property type="match status" value="1"/>
</dbReference>
<dbReference type="Proteomes" id="UP000592294">
    <property type="component" value="Unassembled WGS sequence"/>
</dbReference>
<keyword evidence="8" id="KW-1185">Reference proteome</keyword>
<dbReference type="Gene3D" id="3.30.450.290">
    <property type="match status" value="1"/>
</dbReference>
<dbReference type="EMBL" id="JABZEO010000005">
    <property type="protein sequence ID" value="NVZ09363.1"/>
    <property type="molecule type" value="Genomic_DNA"/>
</dbReference>
<dbReference type="GO" id="GO:0005886">
    <property type="term" value="C:plasma membrane"/>
    <property type="evidence" value="ECO:0007669"/>
    <property type="project" value="TreeGrafter"/>
</dbReference>
<dbReference type="GO" id="GO:0043709">
    <property type="term" value="P:cell adhesion involved in single-species biofilm formation"/>
    <property type="evidence" value="ECO:0007669"/>
    <property type="project" value="TreeGrafter"/>
</dbReference>
<reference evidence="7 8" key="1">
    <citation type="submission" date="2020-06" db="EMBL/GenBank/DDBJ databases">
        <title>Whole-genome sequence of Allochromatium humboldtianum DSM 21881, type strain.</title>
        <authorList>
            <person name="Kyndt J.A."/>
            <person name="Meyer T.E."/>
        </authorList>
    </citation>
    <scope>NUCLEOTIDE SEQUENCE [LARGE SCALE GENOMIC DNA]</scope>
    <source>
        <strain evidence="7 8">DSM 21881</strain>
    </source>
</reference>
<comment type="cofactor">
    <cofactor evidence="1">
        <name>Mg(2+)</name>
        <dbReference type="ChEBI" id="CHEBI:18420"/>
    </cofactor>
</comment>
<accession>A0A850RK35</accession>
<dbReference type="InterPro" id="IPR050469">
    <property type="entry name" value="Diguanylate_Cyclase"/>
</dbReference>
<dbReference type="GO" id="GO:1902201">
    <property type="term" value="P:negative regulation of bacterial-type flagellum-dependent cell motility"/>
    <property type="evidence" value="ECO:0007669"/>
    <property type="project" value="TreeGrafter"/>
</dbReference>
<dbReference type="InterPro" id="IPR000160">
    <property type="entry name" value="GGDEF_dom"/>
</dbReference>
<dbReference type="FunFam" id="3.30.70.270:FF:000001">
    <property type="entry name" value="Diguanylate cyclase domain protein"/>
    <property type="match status" value="1"/>
</dbReference>
<dbReference type="Gene3D" id="3.30.70.270">
    <property type="match status" value="1"/>
</dbReference>
<dbReference type="Gene3D" id="6.10.340.10">
    <property type="match status" value="1"/>
</dbReference>
<dbReference type="PROSITE" id="PS50887">
    <property type="entry name" value="GGDEF"/>
    <property type="match status" value="1"/>
</dbReference>
<dbReference type="CDD" id="cd01949">
    <property type="entry name" value="GGDEF"/>
    <property type="match status" value="1"/>
</dbReference>
<dbReference type="EC" id="2.7.7.65" evidence="2"/>
<dbReference type="GO" id="GO:0052621">
    <property type="term" value="F:diguanylate cyclase activity"/>
    <property type="evidence" value="ECO:0007669"/>
    <property type="project" value="UniProtKB-EC"/>
</dbReference>